<name>A0ABS5LC14_9BACI</name>
<keyword evidence="2" id="KW-1185">Reference proteome</keyword>
<dbReference type="Proteomes" id="UP000682403">
    <property type="component" value="Unassembled WGS sequence"/>
</dbReference>
<dbReference type="RefSeq" id="WP_211556967.1">
    <property type="nucleotide sequence ID" value="NZ_JAGVRK010000001.1"/>
</dbReference>
<accession>A0ABS5LC14</accession>
<dbReference type="EMBL" id="JAGVRK010000001">
    <property type="protein sequence ID" value="MBS2968281.1"/>
    <property type="molecule type" value="Genomic_DNA"/>
</dbReference>
<evidence type="ECO:0000313" key="1">
    <source>
        <dbReference type="EMBL" id="MBS2968281.1"/>
    </source>
</evidence>
<organism evidence="1 2">
    <name type="scientific">Metabacillus flavus</name>
    <dbReference type="NCBI Taxonomy" id="2823519"/>
    <lineage>
        <taxon>Bacteria</taxon>
        <taxon>Bacillati</taxon>
        <taxon>Bacillota</taxon>
        <taxon>Bacilli</taxon>
        <taxon>Bacillales</taxon>
        <taxon>Bacillaceae</taxon>
        <taxon>Metabacillus</taxon>
    </lineage>
</organism>
<reference evidence="1 2" key="1">
    <citation type="submission" date="2021-04" db="EMBL/GenBank/DDBJ databases">
        <title>Metabacillus sp. strain KIGAM252 whole genome sequence.</title>
        <authorList>
            <person name="Seo M.-J."/>
            <person name="Cho E.-S."/>
            <person name="Hwang C.Y."/>
            <person name="Yoon D.J."/>
        </authorList>
    </citation>
    <scope>NUCLEOTIDE SEQUENCE [LARGE SCALE GENOMIC DNA]</scope>
    <source>
        <strain evidence="1 2">KIGAM252</strain>
    </source>
</reference>
<sequence>MRKILISAILFAGIAAGCKPQTETFSEIYGKDLNKVTAVYLTKGDGTTKDIKDKSKVKDFLAKLKNVKFITDKNQEKGAGYAYSIKLFEGKKETLFFDTSRIKDYNFHSDPDVASIADEAWGK</sequence>
<dbReference type="PROSITE" id="PS51257">
    <property type="entry name" value="PROKAR_LIPOPROTEIN"/>
    <property type="match status" value="1"/>
</dbReference>
<comment type="caution">
    <text evidence="1">The sequence shown here is derived from an EMBL/GenBank/DDBJ whole genome shotgun (WGS) entry which is preliminary data.</text>
</comment>
<gene>
    <name evidence="1" type="ORF">J9317_05855</name>
</gene>
<proteinExistence type="predicted"/>
<protein>
    <submittedName>
        <fullName evidence="1">Uncharacterized protein</fullName>
    </submittedName>
</protein>
<evidence type="ECO:0000313" key="2">
    <source>
        <dbReference type="Proteomes" id="UP000682403"/>
    </source>
</evidence>